<feature type="domain" description="WAC" evidence="6">
    <location>
        <begin position="69"/>
        <end position="174"/>
    </location>
</feature>
<evidence type="ECO:0000259" key="6">
    <source>
        <dbReference type="PROSITE" id="PS51136"/>
    </source>
</evidence>
<dbReference type="InterPro" id="IPR028941">
    <property type="entry name" value="WHIM2_dom"/>
</dbReference>
<protein>
    <recommendedName>
        <fullName evidence="9">Itc1p</fullName>
    </recommendedName>
</protein>
<gene>
    <name evidence="7" type="ORF">CHRIB12_LOCUS2349</name>
</gene>
<name>A0A915YSD0_9GLOM</name>
<dbReference type="PANTHER" id="PTHR32075:SF6">
    <property type="entry name" value="ISWI CHROMATIN-REMODELING COMPLEX SUBUNIT YPL216W-RELATED"/>
    <property type="match status" value="1"/>
</dbReference>
<dbReference type="Pfam" id="PF02791">
    <property type="entry name" value="DDT"/>
    <property type="match status" value="1"/>
</dbReference>
<proteinExistence type="predicted"/>
<dbReference type="PROSITE" id="PS50827">
    <property type="entry name" value="DDT"/>
    <property type="match status" value="1"/>
</dbReference>
<evidence type="ECO:0000256" key="2">
    <source>
        <dbReference type="ARBA" id="ARBA00023242"/>
    </source>
</evidence>
<dbReference type="GO" id="GO:0031509">
    <property type="term" value="P:subtelomeric heterochromatin formation"/>
    <property type="evidence" value="ECO:0007669"/>
    <property type="project" value="TreeGrafter"/>
</dbReference>
<dbReference type="GO" id="GO:0000785">
    <property type="term" value="C:chromatin"/>
    <property type="evidence" value="ECO:0007669"/>
    <property type="project" value="UniProtKB-ARBA"/>
</dbReference>
<dbReference type="VEuPathDB" id="FungiDB:RhiirFUN_005573"/>
<dbReference type="PROSITE" id="PS51136">
    <property type="entry name" value="WAC"/>
    <property type="match status" value="1"/>
</dbReference>
<feature type="domain" description="DDT" evidence="5">
    <location>
        <begin position="450"/>
        <end position="513"/>
    </location>
</feature>
<evidence type="ECO:0000256" key="1">
    <source>
        <dbReference type="ARBA" id="ARBA00004123"/>
    </source>
</evidence>
<feature type="compositionally biased region" description="Basic and acidic residues" evidence="4">
    <location>
        <begin position="373"/>
        <end position="421"/>
    </location>
</feature>
<evidence type="ECO:0000256" key="3">
    <source>
        <dbReference type="PROSITE-ProRule" id="PRU00475"/>
    </source>
</evidence>
<dbReference type="GO" id="GO:0005634">
    <property type="term" value="C:nucleus"/>
    <property type="evidence" value="ECO:0007669"/>
    <property type="project" value="UniProtKB-SubCell"/>
</dbReference>
<dbReference type="Proteomes" id="UP000684084">
    <property type="component" value="Unassembled WGS sequence"/>
</dbReference>
<evidence type="ECO:0000256" key="4">
    <source>
        <dbReference type="SAM" id="MobiDB-lite"/>
    </source>
</evidence>
<dbReference type="PANTHER" id="PTHR32075">
    <property type="entry name" value="ISWI CHROMATIN-REMODELING COMPLEX SUBUNIT YPL216W-RELATED"/>
    <property type="match status" value="1"/>
</dbReference>
<evidence type="ECO:0000313" key="8">
    <source>
        <dbReference type="Proteomes" id="UP000684084"/>
    </source>
</evidence>
<feature type="region of interest" description="Disordered" evidence="4">
    <location>
        <begin position="300"/>
        <end position="421"/>
    </location>
</feature>
<feature type="compositionally biased region" description="Basic and acidic residues" evidence="4">
    <location>
        <begin position="300"/>
        <end position="309"/>
    </location>
</feature>
<dbReference type="GO" id="GO:0000781">
    <property type="term" value="C:chromosome, telomeric region"/>
    <property type="evidence" value="ECO:0007669"/>
    <property type="project" value="GOC"/>
</dbReference>
<dbReference type="OrthoDB" id="332390at2759"/>
<feature type="compositionally biased region" description="Basic residues" evidence="4">
    <location>
        <begin position="355"/>
        <end position="366"/>
    </location>
</feature>
<accession>A0A915YSD0</accession>
<evidence type="ECO:0008006" key="9">
    <source>
        <dbReference type="Google" id="ProtNLM"/>
    </source>
</evidence>
<dbReference type="InterPro" id="IPR013136">
    <property type="entry name" value="WSTF_Acf1_Cbp146"/>
</dbReference>
<dbReference type="EMBL" id="CAGKOT010000003">
    <property type="protein sequence ID" value="CAB5322965.1"/>
    <property type="molecule type" value="Genomic_DNA"/>
</dbReference>
<dbReference type="AlphaFoldDB" id="A0A915YSD0"/>
<evidence type="ECO:0000313" key="7">
    <source>
        <dbReference type="EMBL" id="CAB5322965.1"/>
    </source>
</evidence>
<comment type="subcellular location">
    <subcellularLocation>
        <location evidence="1 3">Nucleus</location>
    </subcellularLocation>
</comment>
<sequence length="888" mass="103111">MNLNQFFPLLTGELVNCCFYNPFTSINFFNKFPLVRFLHFSFIDMPLYENKPLASPPEPKLDPSKHGKKQIWVIPYSNEVFINYRDYLNRIAFYKKSHWQCAVTGRQGLTYEEAIENEKKHREQLKKFPRGLKQQILQMVQFSTDRLDVLANQIFDKYNEEFTVGEYVTIKNEREGKKRLKGKIIDVKASVAPVEGSKGKNSKTKRSVSTVQTTVYRVQMLDKLGNSVQQVAKNGSHKYLIRTFNGGENLSRNKLAFNKTLIRLFIKQSTTKDTYLHAPWVVKDDLAKKYKVITKLPDDLKKAKDEAREKSRKRKGKATQGGPSKKTKVNKGTNARTRGDDDQKGGKKGAASAARGKRVPASKKQSRATTSKEQAKKAAEKKRQKEREKKKRETERKKERERKAKEREVQKRLKAEQKKAKYPTEDLDVPLDRNLLSKRPHMVLDFKIPQKYIGTFLMTWNFFTVFGKPLGISFLTLDDLELSFYHNIIQPRCTLVIEMHAALLNAIIRDRLQSKSKKRQPIPRVVPALRDQINGPDDMDIDDRKSVLASRDVLERFAKTWDKKVISSKDSRKGWECVLIGCLYQMGTYETIPNVDRILSHLAPIDSINASEEDFEGYFSTLEVADKLQIMEFLINNVAKTTLIHEHIEGCVSRQTELNKEKNEIAKERKQIANSLAEIVKTNVTVPRGKGKDRSDTDESIVTRKRILEEEEIALQKREENIDKEKRRYALPRTNSMGRDRFHNKYYYFDEVGLVVNERYGTGRILVQSPSSRELVDVLTEAGRQKYNKRRKLEESFGSEEAQWGYYEDPEQIDDLLKWFNEKGQRELLLKKEIISRISDVKSGMVKRMQDIVASRKSAEVRRSRRTQATKALLSQQPYMKWFNKFAK</sequence>
<dbReference type="InterPro" id="IPR018501">
    <property type="entry name" value="DDT_dom"/>
</dbReference>
<dbReference type="Pfam" id="PF15613">
    <property type="entry name" value="WSD"/>
    <property type="match status" value="1"/>
</dbReference>
<organism evidence="7 8">
    <name type="scientific">Rhizophagus irregularis</name>
    <dbReference type="NCBI Taxonomy" id="588596"/>
    <lineage>
        <taxon>Eukaryota</taxon>
        <taxon>Fungi</taxon>
        <taxon>Fungi incertae sedis</taxon>
        <taxon>Mucoromycota</taxon>
        <taxon>Glomeromycotina</taxon>
        <taxon>Glomeromycetes</taxon>
        <taxon>Glomerales</taxon>
        <taxon>Glomeraceae</taxon>
        <taxon>Rhizophagus</taxon>
    </lineage>
</organism>
<keyword evidence="2 3" id="KW-0539">Nucleus</keyword>
<comment type="caution">
    <text evidence="7">The sequence shown here is derived from an EMBL/GenBank/DDBJ whole genome shotgun (WGS) entry which is preliminary data.</text>
</comment>
<dbReference type="Pfam" id="PF10537">
    <property type="entry name" value="WAC_Acf1_DNA_bd"/>
    <property type="match status" value="1"/>
</dbReference>
<evidence type="ECO:0000259" key="5">
    <source>
        <dbReference type="PROSITE" id="PS50827"/>
    </source>
</evidence>
<reference evidence="7" key="1">
    <citation type="submission" date="2020-05" db="EMBL/GenBank/DDBJ databases">
        <authorList>
            <person name="Rincon C."/>
            <person name="Sanders R I."/>
            <person name="Robbins C."/>
            <person name="Chaturvedi A."/>
        </authorList>
    </citation>
    <scope>NUCLEOTIDE SEQUENCE</scope>
    <source>
        <strain evidence="7">CHB12</strain>
    </source>
</reference>